<dbReference type="PROSITE" id="PS50262">
    <property type="entry name" value="G_PROTEIN_RECEP_F1_2"/>
    <property type="match status" value="1"/>
</dbReference>
<keyword evidence="3 8" id="KW-1133">Transmembrane helix</keyword>
<evidence type="ECO:0000256" key="7">
    <source>
        <dbReference type="ARBA" id="ARBA00023224"/>
    </source>
</evidence>
<evidence type="ECO:0000256" key="5">
    <source>
        <dbReference type="ARBA" id="ARBA00023136"/>
    </source>
</evidence>
<feature type="transmembrane region" description="Helical" evidence="8">
    <location>
        <begin position="52"/>
        <end position="75"/>
    </location>
</feature>
<organism evidence="10 11">
    <name type="scientific">Adineta ricciae</name>
    <name type="common">Rotifer</name>
    <dbReference type="NCBI Taxonomy" id="249248"/>
    <lineage>
        <taxon>Eukaryota</taxon>
        <taxon>Metazoa</taxon>
        <taxon>Spiralia</taxon>
        <taxon>Gnathifera</taxon>
        <taxon>Rotifera</taxon>
        <taxon>Eurotatoria</taxon>
        <taxon>Bdelloidea</taxon>
        <taxon>Adinetida</taxon>
        <taxon>Adinetidae</taxon>
        <taxon>Adineta</taxon>
    </lineage>
</organism>
<feature type="transmembrane region" description="Helical" evidence="8">
    <location>
        <begin position="95"/>
        <end position="117"/>
    </location>
</feature>
<feature type="transmembrane region" description="Helical" evidence="8">
    <location>
        <begin position="179"/>
        <end position="206"/>
    </location>
</feature>
<dbReference type="GO" id="GO:0005886">
    <property type="term" value="C:plasma membrane"/>
    <property type="evidence" value="ECO:0007669"/>
    <property type="project" value="TreeGrafter"/>
</dbReference>
<keyword evidence="7" id="KW-0807">Transducer</keyword>
<dbReference type="PANTHER" id="PTHR24243:SF230">
    <property type="entry name" value="G-PROTEIN COUPLED RECEPTORS FAMILY 1 PROFILE DOMAIN-CONTAINING PROTEIN"/>
    <property type="match status" value="1"/>
</dbReference>
<comment type="caution">
    <text evidence="10">The sequence shown here is derived from an EMBL/GenBank/DDBJ whole genome shotgun (WGS) entry which is preliminary data.</text>
</comment>
<dbReference type="Proteomes" id="UP000663852">
    <property type="component" value="Unassembled WGS sequence"/>
</dbReference>
<gene>
    <name evidence="10" type="ORF">EDS130_LOCUS13528</name>
</gene>
<feature type="domain" description="G-protein coupled receptors family 1 profile" evidence="9">
    <location>
        <begin position="31"/>
        <end position="289"/>
    </location>
</feature>
<dbReference type="PANTHER" id="PTHR24243">
    <property type="entry name" value="G-PROTEIN COUPLED RECEPTOR"/>
    <property type="match status" value="1"/>
</dbReference>
<dbReference type="Gene3D" id="1.20.1070.10">
    <property type="entry name" value="Rhodopsin 7-helix transmembrane proteins"/>
    <property type="match status" value="1"/>
</dbReference>
<dbReference type="InterPro" id="IPR017452">
    <property type="entry name" value="GPCR_Rhodpsn_7TM"/>
</dbReference>
<dbReference type="AlphaFoldDB" id="A0A814EUQ0"/>
<evidence type="ECO:0000256" key="1">
    <source>
        <dbReference type="ARBA" id="ARBA00004141"/>
    </source>
</evidence>
<dbReference type="InterPro" id="IPR000276">
    <property type="entry name" value="GPCR_Rhodpsn"/>
</dbReference>
<comment type="subcellular location">
    <subcellularLocation>
        <location evidence="1">Membrane</location>
        <topology evidence="1">Multi-pass membrane protein</topology>
    </subcellularLocation>
</comment>
<evidence type="ECO:0000256" key="4">
    <source>
        <dbReference type="ARBA" id="ARBA00023040"/>
    </source>
</evidence>
<evidence type="ECO:0000256" key="8">
    <source>
        <dbReference type="SAM" id="Phobius"/>
    </source>
</evidence>
<accession>A0A814EUQ0</accession>
<evidence type="ECO:0000256" key="6">
    <source>
        <dbReference type="ARBA" id="ARBA00023170"/>
    </source>
</evidence>
<dbReference type="EMBL" id="CAJNOJ010000054">
    <property type="protein sequence ID" value="CAF0974282.1"/>
    <property type="molecule type" value="Genomic_DNA"/>
</dbReference>
<dbReference type="SUPFAM" id="SSF81321">
    <property type="entry name" value="Family A G protein-coupled receptor-like"/>
    <property type="match status" value="1"/>
</dbReference>
<keyword evidence="6" id="KW-0675">Receptor</keyword>
<keyword evidence="2 8" id="KW-0812">Transmembrane</keyword>
<protein>
    <recommendedName>
        <fullName evidence="9">G-protein coupled receptors family 1 profile domain-containing protein</fullName>
    </recommendedName>
</protein>
<keyword evidence="5 8" id="KW-0472">Membrane</keyword>
<reference evidence="10" key="1">
    <citation type="submission" date="2021-02" db="EMBL/GenBank/DDBJ databases">
        <authorList>
            <person name="Nowell W R."/>
        </authorList>
    </citation>
    <scope>NUCLEOTIDE SEQUENCE</scope>
</reference>
<dbReference type="Pfam" id="PF00001">
    <property type="entry name" value="7tm_1"/>
    <property type="match status" value="1"/>
</dbReference>
<name>A0A814EUQ0_ADIRI</name>
<feature type="transmembrane region" description="Helical" evidence="8">
    <location>
        <begin position="265"/>
        <end position="290"/>
    </location>
</feature>
<feature type="transmembrane region" description="Helical" evidence="8">
    <location>
        <begin position="137"/>
        <end position="159"/>
    </location>
</feature>
<evidence type="ECO:0000256" key="3">
    <source>
        <dbReference type="ARBA" id="ARBA00022989"/>
    </source>
</evidence>
<proteinExistence type="predicted"/>
<evidence type="ECO:0000256" key="2">
    <source>
        <dbReference type="ARBA" id="ARBA00022692"/>
    </source>
</evidence>
<evidence type="ECO:0000313" key="11">
    <source>
        <dbReference type="Proteomes" id="UP000663852"/>
    </source>
</evidence>
<dbReference type="GO" id="GO:0004930">
    <property type="term" value="F:G protein-coupled receptor activity"/>
    <property type="evidence" value="ECO:0007669"/>
    <property type="project" value="UniProtKB-KW"/>
</dbReference>
<evidence type="ECO:0000259" key="9">
    <source>
        <dbReference type="PROSITE" id="PS50262"/>
    </source>
</evidence>
<feature type="transmembrane region" description="Helical" evidence="8">
    <location>
        <begin position="20"/>
        <end position="40"/>
    </location>
</feature>
<keyword evidence="4" id="KW-0297">G-protein coupled receptor</keyword>
<feature type="transmembrane region" description="Helical" evidence="8">
    <location>
        <begin position="227"/>
        <end position="253"/>
    </location>
</feature>
<sequence length="321" mass="37344">MTSSVASSLILAAQQATIYFGIPILIAGVTGNFLNLVVFLSLRTFRQSSCAFYLTAMSFLNIGQLISGLLTRIIINGYQNDWINSSAFYCKFRSYSLIVSALISLTCMCLATIDQYLATCPRTRWQRWSHIKVAHRVTIISVLIWILYGIPFFIYNNLIYSPITNRMICVSSMTTFYYYYAYSFVWVFGGMLPIFVNALFGLLAYCNVQQMHRRTVPFIRRELDKQLTVIVLIQVVYTFVAIIPYIIVTIIILDSMSGNDDVWQAKIQLATSITTCLYYLYFSSPFYMYICVSQRFRHQFIHVFFKIYIQRWHRPRINTIH</sequence>
<dbReference type="OrthoDB" id="9986510at2759"/>
<evidence type="ECO:0000313" key="10">
    <source>
        <dbReference type="EMBL" id="CAF0974282.1"/>
    </source>
</evidence>